<keyword evidence="3" id="KW-1185">Reference proteome</keyword>
<comment type="caution">
    <text evidence="2">The sequence shown here is derived from an EMBL/GenBank/DDBJ whole genome shotgun (WGS) entry which is preliminary data.</text>
</comment>
<name>A0ABN8UEC3_9BACL</name>
<gene>
    <name evidence="2" type="ORF">WJ0W_007147</name>
</gene>
<sequence>MIMAISFKPLWRLLVDKELKKEYLHTELKIARSVLAKMGKNEYVSMEILDRICTHFKVQPFEVIEHIDRIIPEIDET</sequence>
<dbReference type="RefSeq" id="WP_261945460.1">
    <property type="nucleotide sequence ID" value="NZ_CALYLO010000010.1"/>
</dbReference>
<feature type="domain" description="HTH cro/C1-type" evidence="1">
    <location>
        <begin position="10"/>
        <end position="68"/>
    </location>
</feature>
<organism evidence="2 3">
    <name type="scientific">Paenibacillus melissococcoides</name>
    <dbReference type="NCBI Taxonomy" id="2912268"/>
    <lineage>
        <taxon>Bacteria</taxon>
        <taxon>Bacillati</taxon>
        <taxon>Bacillota</taxon>
        <taxon>Bacilli</taxon>
        <taxon>Bacillales</taxon>
        <taxon>Paenibacillaceae</taxon>
        <taxon>Paenibacillus</taxon>
    </lineage>
</organism>
<dbReference type="InterPro" id="IPR001387">
    <property type="entry name" value="Cro/C1-type_HTH"/>
</dbReference>
<dbReference type="Pfam" id="PF13443">
    <property type="entry name" value="HTH_26"/>
    <property type="match status" value="1"/>
</dbReference>
<protein>
    <submittedName>
        <fullName evidence="2">Helix-turn-helix transcriptional regulator</fullName>
    </submittedName>
</protein>
<accession>A0ABN8UEC3</accession>
<reference evidence="2" key="1">
    <citation type="submission" date="2022-06" db="EMBL/GenBank/DDBJ databases">
        <authorList>
            <person name="Dietemann V."/>
            <person name="Ory F."/>
            <person name="Dainat B."/>
            <person name="Oberhansli S."/>
        </authorList>
    </citation>
    <scope>NUCLEOTIDE SEQUENCE</scope>
    <source>
        <strain evidence="2">Ena-SAMPLE-TAB-26-04-2022-14:26:32:270-5432</strain>
    </source>
</reference>
<evidence type="ECO:0000313" key="3">
    <source>
        <dbReference type="Proteomes" id="UP001154322"/>
    </source>
</evidence>
<proteinExistence type="predicted"/>
<evidence type="ECO:0000313" key="2">
    <source>
        <dbReference type="EMBL" id="CAH8248480.1"/>
    </source>
</evidence>
<dbReference type="Proteomes" id="UP001154322">
    <property type="component" value="Unassembled WGS sequence"/>
</dbReference>
<dbReference type="EMBL" id="CALYLO010000010">
    <property type="protein sequence ID" value="CAH8248480.1"/>
    <property type="molecule type" value="Genomic_DNA"/>
</dbReference>
<evidence type="ECO:0000259" key="1">
    <source>
        <dbReference type="Pfam" id="PF13443"/>
    </source>
</evidence>